<evidence type="ECO:0008006" key="3">
    <source>
        <dbReference type="Google" id="ProtNLM"/>
    </source>
</evidence>
<evidence type="ECO:0000313" key="2">
    <source>
        <dbReference type="Proteomes" id="UP000019225"/>
    </source>
</evidence>
<dbReference type="HOGENOM" id="CLU_1965953_0_0_11"/>
<dbReference type="Proteomes" id="UP000019225">
    <property type="component" value="Chromosome"/>
</dbReference>
<dbReference type="RefSeq" id="WP_025361322.1">
    <property type="nucleotide sequence ID" value="NZ_CP007155.1"/>
</dbReference>
<organism evidence="1 2">
    <name type="scientific">Kutzneria albida DSM 43870</name>
    <dbReference type="NCBI Taxonomy" id="1449976"/>
    <lineage>
        <taxon>Bacteria</taxon>
        <taxon>Bacillati</taxon>
        <taxon>Actinomycetota</taxon>
        <taxon>Actinomycetes</taxon>
        <taxon>Pseudonocardiales</taxon>
        <taxon>Pseudonocardiaceae</taxon>
        <taxon>Kutzneria</taxon>
    </lineage>
</organism>
<evidence type="ECO:0000313" key="1">
    <source>
        <dbReference type="EMBL" id="AHI01518.1"/>
    </source>
</evidence>
<dbReference type="OrthoDB" id="4990855at2"/>
<dbReference type="KEGG" id="kal:KALB_8160"/>
<gene>
    <name evidence="1" type="ORF">KALB_8160</name>
</gene>
<dbReference type="EMBL" id="CP007155">
    <property type="protein sequence ID" value="AHI01518.1"/>
    <property type="molecule type" value="Genomic_DNA"/>
</dbReference>
<dbReference type="InterPro" id="IPR014347">
    <property type="entry name" value="Tautomerase/MIF_sf"/>
</dbReference>
<dbReference type="eggNOG" id="COG1942">
    <property type="taxonomic scope" value="Bacteria"/>
</dbReference>
<reference evidence="1 2" key="1">
    <citation type="journal article" date="2014" name="BMC Genomics">
        <title>Complete genome sequence of producer of the glycopeptide antibiotic Aculeximycin Kutzneria albida DSM 43870T, a representative of minor genus of Pseudonocardiaceae.</title>
        <authorList>
            <person name="Rebets Y."/>
            <person name="Tokovenko B."/>
            <person name="Lushchyk I."/>
            <person name="Ruckert C."/>
            <person name="Zaburannyi N."/>
            <person name="Bechthold A."/>
            <person name="Kalinowski J."/>
            <person name="Luzhetskyy A."/>
        </authorList>
    </citation>
    <scope>NUCLEOTIDE SEQUENCE [LARGE SCALE GENOMIC DNA]</scope>
    <source>
        <strain evidence="1">DSM 43870</strain>
    </source>
</reference>
<accession>W5WKY7</accession>
<dbReference type="AlphaFoldDB" id="W5WKY7"/>
<sequence>MPHFTAYLAEDALDDTVEQRLTRELVAVVAEVYGELSAVAAVRLVGVPPRRWGLAGAPAPAELVTISLELREPALRVPGAVDRLITLITDAAAAVLGEHVREHVQVLVLAEPAA</sequence>
<keyword evidence="2" id="KW-1185">Reference proteome</keyword>
<proteinExistence type="predicted"/>
<dbReference type="PATRIC" id="fig|1449976.3.peg.8200"/>
<name>W5WKY7_9PSEU</name>
<protein>
    <recommendedName>
        <fullName evidence="3">4-oxalocrotonate tautomerase domain-containing protein</fullName>
    </recommendedName>
</protein>
<dbReference type="Gene3D" id="3.30.429.10">
    <property type="entry name" value="Macrophage Migration Inhibitory Factor"/>
    <property type="match status" value="1"/>
</dbReference>